<dbReference type="EMBL" id="JACDZE010000001">
    <property type="protein sequence ID" value="MBA5629328.1"/>
    <property type="molecule type" value="Genomic_DNA"/>
</dbReference>
<dbReference type="Proteomes" id="UP000552241">
    <property type="component" value="Unassembled WGS sequence"/>
</dbReference>
<evidence type="ECO:0000256" key="7">
    <source>
        <dbReference type="PIRSR" id="PIRSR036979-1"/>
    </source>
</evidence>
<gene>
    <name evidence="5 9" type="primary">hutG</name>
    <name evidence="9" type="ORF">HU137_06025</name>
</gene>
<comment type="catalytic activity">
    <reaction evidence="5">
        <text>N-formimidoyl-L-glutamate + H2O = formamide + L-glutamate</text>
        <dbReference type="Rhea" id="RHEA:22492"/>
        <dbReference type="ChEBI" id="CHEBI:15377"/>
        <dbReference type="ChEBI" id="CHEBI:16397"/>
        <dbReference type="ChEBI" id="CHEBI:29985"/>
        <dbReference type="ChEBI" id="CHEBI:58928"/>
        <dbReference type="EC" id="3.5.3.8"/>
    </reaction>
</comment>
<evidence type="ECO:0000256" key="4">
    <source>
        <dbReference type="ARBA" id="ARBA00023211"/>
    </source>
</evidence>
<evidence type="ECO:0000256" key="6">
    <source>
        <dbReference type="NCBIfam" id="TIGR01227"/>
    </source>
</evidence>
<comment type="caution">
    <text evidence="9">The sequence shown here is derived from an EMBL/GenBank/DDBJ whole genome shotgun (WGS) entry which is preliminary data.</text>
</comment>
<dbReference type="GO" id="GO:0050415">
    <property type="term" value="F:formimidoylglutamase activity"/>
    <property type="evidence" value="ECO:0007669"/>
    <property type="project" value="UniProtKB-UniRule"/>
</dbReference>
<reference evidence="9 10" key="1">
    <citation type="submission" date="2020-07" db="EMBL/GenBank/DDBJ databases">
        <title>Moheibacter lacus sp. nov., a member of the family Flavobacteriaceae isolated from freshwater lake sediment.</title>
        <authorList>
            <person name="Liu Y."/>
        </authorList>
    </citation>
    <scope>NUCLEOTIDE SEQUENCE [LARGE SCALE GENOMIC DNA]</scope>
    <source>
        <strain evidence="9 10">BDHS18</strain>
    </source>
</reference>
<keyword evidence="3 5" id="KW-0369">Histidine metabolism</keyword>
<dbReference type="InterPro" id="IPR006035">
    <property type="entry name" value="Ureohydrolase"/>
</dbReference>
<dbReference type="UniPathway" id="UPA00379">
    <property type="reaction ID" value="UER00552"/>
</dbReference>
<dbReference type="NCBIfam" id="TIGR01227">
    <property type="entry name" value="hutG"/>
    <property type="match status" value="1"/>
</dbReference>
<accession>A0A838ZJ95</accession>
<feature type="binding site" evidence="7">
    <location>
        <position position="157"/>
    </location>
    <ligand>
        <name>Mn(2+)</name>
        <dbReference type="ChEBI" id="CHEBI:29035"/>
        <label>1</label>
    </ligand>
</feature>
<dbReference type="GO" id="GO:0030145">
    <property type="term" value="F:manganese ion binding"/>
    <property type="evidence" value="ECO:0007669"/>
    <property type="project" value="UniProtKB-UniRule"/>
</dbReference>
<dbReference type="PRINTS" id="PR00116">
    <property type="entry name" value="ARGINASE"/>
</dbReference>
<dbReference type="PANTHER" id="PTHR11358">
    <property type="entry name" value="ARGINASE/AGMATINASE"/>
    <property type="match status" value="1"/>
</dbReference>
<feature type="binding site" evidence="5 7">
    <location>
        <position position="155"/>
    </location>
    <ligand>
        <name>Mn(2+)</name>
        <dbReference type="ChEBI" id="CHEBI:29035"/>
        <label>1</label>
    </ligand>
</feature>
<keyword evidence="4 5" id="KW-0464">Manganese</keyword>
<dbReference type="GO" id="GO:0033389">
    <property type="term" value="P:putrescine biosynthetic process from arginine, via agmatine"/>
    <property type="evidence" value="ECO:0007669"/>
    <property type="project" value="TreeGrafter"/>
</dbReference>
<dbReference type="InterPro" id="IPR023696">
    <property type="entry name" value="Ureohydrolase_dom_sf"/>
</dbReference>
<feature type="binding site" evidence="5 7">
    <location>
        <position position="246"/>
    </location>
    <ligand>
        <name>Mn(2+)</name>
        <dbReference type="ChEBI" id="CHEBI:29035"/>
        <label>1</label>
    </ligand>
</feature>
<comment type="function">
    <text evidence="5">Catalyzes the conversion of N-formimidoyl-L-glutamate to L-glutamate and formamide.</text>
</comment>
<sequence length="316" mass="35752">MIMLEFTDKTIWTGRLDDEDGTLGLRWHQAIQTKNFSEIAFNSEENIALLGFCSDEGVRRNKGRIGARNAPDQIRKSLANLPFNKENQKQIFDFGNILLVNENLESAREEQIECVSTLLRNNFFPIILGGGHETALGDYLGMTSQFKKIGIINIDAHFDLRIPVENSTSGTPFFEMAQFCQNNDREFHYLCIGIQSNGNTQALFQRAEELEVKTILVDEVHVDLNFVLRQIEDFAVHFDALYLSLDLDVLDGAFAPGVSAPSVNGLTPFQVKSILQKIIETKKVKLFDVVELNPELDQDNHTAKLAAHFIQEFTLR</sequence>
<evidence type="ECO:0000256" key="2">
    <source>
        <dbReference type="ARBA" id="ARBA00022801"/>
    </source>
</evidence>
<feature type="binding site" evidence="5 7">
    <location>
        <position position="132"/>
    </location>
    <ligand>
        <name>Mn(2+)</name>
        <dbReference type="ChEBI" id="CHEBI:29035"/>
        <label>1</label>
    </ligand>
</feature>
<dbReference type="GO" id="GO:0008783">
    <property type="term" value="F:agmatinase activity"/>
    <property type="evidence" value="ECO:0007669"/>
    <property type="project" value="TreeGrafter"/>
</dbReference>
<evidence type="ECO:0000256" key="8">
    <source>
        <dbReference type="PROSITE-ProRule" id="PRU00742"/>
    </source>
</evidence>
<dbReference type="PIRSF" id="PIRSF036979">
    <property type="entry name" value="Arginase"/>
    <property type="match status" value="1"/>
</dbReference>
<dbReference type="EC" id="3.5.3.8" evidence="5 6"/>
<comment type="cofactor">
    <cofactor evidence="5 7">
        <name>Mn(2+)</name>
        <dbReference type="ChEBI" id="CHEBI:29035"/>
    </cofactor>
    <text evidence="5 7">Binds 2 manganese ions per subunit.</text>
</comment>
<dbReference type="PANTHER" id="PTHR11358:SF35">
    <property type="entry name" value="FORMIMIDOYLGLUTAMASE"/>
    <property type="match status" value="1"/>
</dbReference>
<keyword evidence="1 5" id="KW-0479">Metal-binding</keyword>
<proteinExistence type="inferred from homology"/>
<dbReference type="GO" id="GO:0019556">
    <property type="term" value="P:L-histidine catabolic process to glutamate and formamide"/>
    <property type="evidence" value="ECO:0007669"/>
    <property type="project" value="UniProtKB-UniRule"/>
</dbReference>
<organism evidence="9 10">
    <name type="scientific">Moheibacter lacus</name>
    <dbReference type="NCBI Taxonomy" id="2745851"/>
    <lineage>
        <taxon>Bacteria</taxon>
        <taxon>Pseudomonadati</taxon>
        <taxon>Bacteroidota</taxon>
        <taxon>Flavobacteriia</taxon>
        <taxon>Flavobacteriales</taxon>
        <taxon>Weeksellaceae</taxon>
        <taxon>Moheibacter</taxon>
    </lineage>
</organism>
<dbReference type="CDD" id="cd09988">
    <property type="entry name" value="Formimidoylglutamase"/>
    <property type="match status" value="1"/>
</dbReference>
<feature type="binding site" evidence="5">
    <location>
        <position position="248"/>
    </location>
    <ligand>
        <name>Mn(2+)</name>
        <dbReference type="ChEBI" id="CHEBI:29035"/>
        <label>2</label>
    </ligand>
</feature>
<keyword evidence="2 5" id="KW-0378">Hydrolase</keyword>
<evidence type="ECO:0000256" key="3">
    <source>
        <dbReference type="ARBA" id="ARBA00022808"/>
    </source>
</evidence>
<evidence type="ECO:0000256" key="5">
    <source>
        <dbReference type="HAMAP-Rule" id="MF_00737"/>
    </source>
</evidence>
<dbReference type="Gene3D" id="3.40.800.10">
    <property type="entry name" value="Ureohydrolase domain"/>
    <property type="match status" value="1"/>
</dbReference>
<dbReference type="PROSITE" id="PS51409">
    <property type="entry name" value="ARGINASE_2"/>
    <property type="match status" value="1"/>
</dbReference>
<name>A0A838ZJ95_9FLAO</name>
<protein>
    <recommendedName>
        <fullName evidence="5 6">Formimidoylglutamase</fullName>
        <ecNumber evidence="5 6">3.5.3.8</ecNumber>
    </recommendedName>
    <alternativeName>
        <fullName evidence="5">Formiminoglutamase</fullName>
    </alternativeName>
    <alternativeName>
        <fullName evidence="5">Formiminoglutamate hydrolase</fullName>
    </alternativeName>
</protein>
<keyword evidence="10" id="KW-1185">Reference proteome</keyword>
<dbReference type="GO" id="GO:0019557">
    <property type="term" value="P:L-histidine catabolic process to glutamate and formate"/>
    <property type="evidence" value="ECO:0007669"/>
    <property type="project" value="UniProtKB-UniPathway"/>
</dbReference>
<feature type="binding site" evidence="7">
    <location>
        <position position="248"/>
    </location>
    <ligand>
        <name>Mn(2+)</name>
        <dbReference type="ChEBI" id="CHEBI:29035"/>
        <label>1</label>
    </ligand>
</feature>
<evidence type="ECO:0000313" key="10">
    <source>
        <dbReference type="Proteomes" id="UP000552241"/>
    </source>
</evidence>
<evidence type="ECO:0000313" key="9">
    <source>
        <dbReference type="EMBL" id="MBA5629328.1"/>
    </source>
</evidence>
<dbReference type="SUPFAM" id="SSF52768">
    <property type="entry name" value="Arginase/deacetylase"/>
    <property type="match status" value="1"/>
</dbReference>
<feature type="binding site" evidence="5">
    <location>
        <position position="155"/>
    </location>
    <ligand>
        <name>Mn(2+)</name>
        <dbReference type="ChEBI" id="CHEBI:29035"/>
        <label>2</label>
    </ligand>
</feature>
<dbReference type="Pfam" id="PF00491">
    <property type="entry name" value="Arginase"/>
    <property type="match status" value="1"/>
</dbReference>
<dbReference type="AlphaFoldDB" id="A0A838ZJ95"/>
<evidence type="ECO:0000256" key="1">
    <source>
        <dbReference type="ARBA" id="ARBA00022723"/>
    </source>
</evidence>
<comment type="pathway">
    <text evidence="5">Amino-acid degradation; L-histidine degradation into L-glutamate; L-glutamate from N-formimidoyl-L-glutamate (hydrolase route): step 1/1.</text>
</comment>
<feature type="binding site" evidence="5 7">
    <location>
        <position position="159"/>
    </location>
    <ligand>
        <name>Mn(2+)</name>
        <dbReference type="ChEBI" id="CHEBI:29035"/>
        <label>1</label>
    </ligand>
</feature>
<feature type="binding site" evidence="5">
    <location>
        <position position="157"/>
    </location>
    <ligand>
        <name>Mn(2+)</name>
        <dbReference type="ChEBI" id="CHEBI:29035"/>
        <label>2</label>
    </ligand>
</feature>
<comment type="similarity">
    <text evidence="5 8">Belongs to the arginase family.</text>
</comment>
<dbReference type="HAMAP" id="MF_00737">
    <property type="entry name" value="Formimidoylglutam"/>
    <property type="match status" value="1"/>
</dbReference>
<feature type="binding site" evidence="5">
    <location>
        <position position="246"/>
    </location>
    <ligand>
        <name>Mn(2+)</name>
        <dbReference type="ChEBI" id="CHEBI:29035"/>
        <label>2</label>
    </ligand>
</feature>
<dbReference type="InterPro" id="IPR005923">
    <property type="entry name" value="HutG"/>
</dbReference>